<dbReference type="eggNOG" id="KOG2612">
    <property type="taxonomic scope" value="Eukaryota"/>
</dbReference>
<dbReference type="OrthoDB" id="21557at2759"/>
<evidence type="ECO:0000256" key="11">
    <source>
        <dbReference type="RuleBase" id="RU261113"/>
    </source>
</evidence>
<feature type="domain" description="Yeast SAGA-associated factor 11 N-terminal" evidence="12">
    <location>
        <begin position="4"/>
        <end position="41"/>
    </location>
</feature>
<evidence type="ECO:0000256" key="2">
    <source>
        <dbReference type="ARBA" id="ARBA00022723"/>
    </source>
</evidence>
<comment type="subunit">
    <text evidence="10 11">Component of the 1.8 MDa SAGA transcription coactivator-HAT complex. SAGA is built of 5 distinct domains with specialized functions. Within the SAGA complex, SUS1, SGF11, SGF73 and UBP8 form an additional subcomplex of SAGA called the DUB module (deubiquitination module). Interacts directly with SGF73, SUS1 and UBP8.</text>
</comment>
<dbReference type="InterPro" id="IPR013246">
    <property type="entry name" value="SAGA_su_Sgf11"/>
</dbReference>
<accession>G8BRF0</accession>
<evidence type="ECO:0000256" key="4">
    <source>
        <dbReference type="ARBA" id="ARBA00022833"/>
    </source>
</evidence>
<evidence type="ECO:0000313" key="13">
    <source>
        <dbReference type="EMBL" id="CCE62326.1"/>
    </source>
</evidence>
<dbReference type="KEGG" id="tpf:TPHA_0C01700"/>
<comment type="domain">
    <text evidence="10">The C-terminal SGF11-type zinc-finger domain together with the C-terminal catalytic domain of UBP8 forms the 'catalytic lobe' of the SAGA deubiquitination module.</text>
</comment>
<keyword evidence="5 10" id="KW-0156">Chromatin regulator</keyword>
<dbReference type="Gene3D" id="1.10.287.210">
    <property type="match status" value="1"/>
</dbReference>
<keyword evidence="4 10" id="KW-0862">Zinc</keyword>
<dbReference type="GO" id="GO:0008047">
    <property type="term" value="F:enzyme activator activity"/>
    <property type="evidence" value="ECO:0007669"/>
    <property type="project" value="EnsemblFungi"/>
</dbReference>
<dbReference type="GO" id="GO:0000124">
    <property type="term" value="C:SAGA complex"/>
    <property type="evidence" value="ECO:0007669"/>
    <property type="project" value="UniProtKB-UniRule"/>
</dbReference>
<dbReference type="GO" id="GO:0071819">
    <property type="term" value="C:DUBm complex"/>
    <property type="evidence" value="ECO:0007669"/>
    <property type="project" value="UniProtKB-UniRule"/>
</dbReference>
<evidence type="ECO:0000256" key="6">
    <source>
        <dbReference type="ARBA" id="ARBA00023015"/>
    </source>
</evidence>
<reference evidence="13 14" key="1">
    <citation type="journal article" date="2011" name="Proc. Natl. Acad. Sci. U.S.A.">
        <title>Evolutionary erosion of yeast sex chromosomes by mating-type switching accidents.</title>
        <authorList>
            <person name="Gordon J.L."/>
            <person name="Armisen D."/>
            <person name="Proux-Wera E."/>
            <person name="Oheigeartaigh S.S."/>
            <person name="Byrne K.P."/>
            <person name="Wolfe K.H."/>
        </authorList>
    </citation>
    <scope>NUCLEOTIDE SEQUENCE [LARGE SCALE GENOMIC DNA]</scope>
    <source>
        <strain evidence="14">ATCC 24235 / CBS 4417 / NBRC 1672 / NRRL Y-8282 / UCD 70-5</strain>
    </source>
</reference>
<keyword evidence="8 10" id="KW-0804">Transcription</keyword>
<dbReference type="Pfam" id="PF18519">
    <property type="entry name" value="Sgf11_N"/>
    <property type="match status" value="1"/>
</dbReference>
<comment type="function">
    <text evidence="10 11">Functions as component of the transcription regulatory histone acetylation (HAT) complex SAGA. At the promoters, SAGA is required for recruitment of the basal transcription machinery. It influences RNA polymerase II transcriptional activity through different activities such as TBP interaction and promoter selectivity, interaction with transcription activators, and chromatin modification through histone acetylation and deubiquitination. SAGA acetylates nucleosomal histone H3 to some extent (to form H3K9ac, H3K14ac, H3K18ac and H3K23ac). SAGA interacts with DNA via upstream activating sequences (UASs). Involved in transcriptional regulation of a subset of SAGA-regulated genes. Within the SAGA complex, participates in a subcomplex, that specifically deubiquitinates histones H2B.</text>
</comment>
<keyword evidence="3 10" id="KW-0863">Zinc-finger</keyword>
<comment type="domain">
    <text evidence="10">The long N-terminal helix forms part of the 'assembly lobe' of the SAGA deubiquitination module.</text>
</comment>
<dbReference type="OMA" id="SSQYFHC"/>
<feature type="zinc finger region" description="SGF11-type" evidence="10">
    <location>
        <begin position="68"/>
        <end position="89"/>
    </location>
</feature>
<keyword evidence="14" id="KW-1185">Reference proteome</keyword>
<dbReference type="EMBL" id="HE612858">
    <property type="protein sequence ID" value="CCE62326.1"/>
    <property type="molecule type" value="Genomic_DNA"/>
</dbReference>
<evidence type="ECO:0000256" key="10">
    <source>
        <dbReference type="HAMAP-Rule" id="MF_03047"/>
    </source>
</evidence>
<evidence type="ECO:0000256" key="5">
    <source>
        <dbReference type="ARBA" id="ARBA00022853"/>
    </source>
</evidence>
<dbReference type="AlphaFoldDB" id="G8BRF0"/>
<name>G8BRF0_TETPH</name>
<dbReference type="Pfam" id="PF08209">
    <property type="entry name" value="Sgf11"/>
    <property type="match status" value="1"/>
</dbReference>
<evidence type="ECO:0000313" key="14">
    <source>
        <dbReference type="Proteomes" id="UP000005666"/>
    </source>
</evidence>
<keyword evidence="9 10" id="KW-0539">Nucleus</keyword>
<dbReference type="STRING" id="1071381.G8BRF0"/>
<evidence type="ECO:0000256" key="8">
    <source>
        <dbReference type="ARBA" id="ARBA00023163"/>
    </source>
</evidence>
<comment type="similarity">
    <text evidence="10 11">Belongs to the SGF11 family.</text>
</comment>
<evidence type="ECO:0000256" key="3">
    <source>
        <dbReference type="ARBA" id="ARBA00022771"/>
    </source>
</evidence>
<protein>
    <recommendedName>
        <fullName evidence="10 11">SAGA-associated factor 11</fullName>
    </recommendedName>
</protein>
<sequence length="96" mass="11058">MSATINSVSKEIYNNIITTVIQDIVSREVVEQKQIKSRHPDYKPYHYDSTGTLDILGVPKIQESSQYFHCNNCDRDVSANRFAAHLQRCLNSRSRN</sequence>
<dbReference type="GO" id="GO:0003713">
    <property type="term" value="F:transcription coactivator activity"/>
    <property type="evidence" value="ECO:0007669"/>
    <property type="project" value="UniProtKB-UniRule"/>
</dbReference>
<dbReference type="GO" id="GO:0046695">
    <property type="term" value="C:SLIK (SAGA-like) complex"/>
    <property type="evidence" value="ECO:0007669"/>
    <property type="project" value="EnsemblFungi"/>
</dbReference>
<dbReference type="Gene3D" id="3.30.160.60">
    <property type="entry name" value="Classic Zinc Finger"/>
    <property type="match status" value="1"/>
</dbReference>
<evidence type="ECO:0000256" key="7">
    <source>
        <dbReference type="ARBA" id="ARBA00023159"/>
    </source>
</evidence>
<comment type="subcellular location">
    <subcellularLocation>
        <location evidence="1 10 11">Nucleus</location>
    </subcellularLocation>
</comment>
<organism evidence="13 14">
    <name type="scientific">Tetrapisispora phaffii (strain ATCC 24235 / CBS 4417 / NBRC 1672 / NRRL Y-8282 / UCD 70-5)</name>
    <name type="common">Yeast</name>
    <name type="synonym">Fabospora phaffii</name>
    <dbReference type="NCBI Taxonomy" id="1071381"/>
    <lineage>
        <taxon>Eukaryota</taxon>
        <taxon>Fungi</taxon>
        <taxon>Dikarya</taxon>
        <taxon>Ascomycota</taxon>
        <taxon>Saccharomycotina</taxon>
        <taxon>Saccharomycetes</taxon>
        <taxon>Saccharomycetales</taxon>
        <taxon>Saccharomycetaceae</taxon>
        <taxon>Tetrapisispora</taxon>
    </lineage>
</organism>
<dbReference type="GO" id="GO:0006325">
    <property type="term" value="P:chromatin organization"/>
    <property type="evidence" value="ECO:0007669"/>
    <property type="project" value="UniProtKB-KW"/>
</dbReference>
<dbReference type="GO" id="GO:0008270">
    <property type="term" value="F:zinc ion binding"/>
    <property type="evidence" value="ECO:0007669"/>
    <property type="project" value="UniProtKB-UniRule"/>
</dbReference>
<gene>
    <name evidence="13" type="primary">TPHA0C01700</name>
    <name evidence="10" type="synonym">SGF11</name>
    <name evidence="13" type="ordered locus">TPHA_0C01700</name>
</gene>
<keyword evidence="2 10" id="KW-0479">Metal-binding</keyword>
<dbReference type="GeneID" id="11533505"/>
<evidence type="ECO:0000259" key="12">
    <source>
        <dbReference type="Pfam" id="PF18519"/>
    </source>
</evidence>
<evidence type="ECO:0000256" key="1">
    <source>
        <dbReference type="ARBA" id="ARBA00004123"/>
    </source>
</evidence>
<dbReference type="RefSeq" id="XP_003684760.1">
    <property type="nucleotide sequence ID" value="XM_003684712.1"/>
</dbReference>
<keyword evidence="6 10" id="KW-0805">Transcription regulation</keyword>
<dbReference type="Proteomes" id="UP000005666">
    <property type="component" value="Chromosome 3"/>
</dbReference>
<dbReference type="HAMAP" id="MF_03047">
    <property type="entry name" value="Sgf11"/>
    <property type="match status" value="1"/>
</dbReference>
<dbReference type="HOGENOM" id="CLU_2320099_0_0_1"/>
<evidence type="ECO:0000256" key="9">
    <source>
        <dbReference type="ARBA" id="ARBA00023242"/>
    </source>
</evidence>
<proteinExistence type="inferred from homology"/>
<dbReference type="InterPro" id="IPR041216">
    <property type="entry name" value="Sgf11_N"/>
</dbReference>
<keyword evidence="7 10" id="KW-0010">Activator</keyword>
<dbReference type="GO" id="GO:0006357">
    <property type="term" value="P:regulation of transcription by RNA polymerase II"/>
    <property type="evidence" value="ECO:0007669"/>
    <property type="project" value="EnsemblFungi"/>
</dbReference>